<accession>A0A239H2S2</accession>
<keyword evidence="2" id="KW-0472">Membrane</keyword>
<dbReference type="Pfam" id="PF08044">
    <property type="entry name" value="DUF1707"/>
    <property type="match status" value="1"/>
</dbReference>
<protein>
    <recommendedName>
        <fullName evidence="3">DUF1707 domain-containing protein</fullName>
    </recommendedName>
</protein>
<dbReference type="InterPro" id="IPR012551">
    <property type="entry name" value="DUF1707_SHOCT-like"/>
</dbReference>
<keyword evidence="5" id="KW-1185">Reference proteome</keyword>
<keyword evidence="2" id="KW-1133">Transmembrane helix</keyword>
<sequence>MDIAENHATTPSIRASDADRERTSAVLHSAASQGMLTLAEVDERLATLYNTKFRHELTALTEDLPGEQANSWFARTESTVMDSVRALVAAAFALVLSVAALARRHPRITAAVGFLIVLAFAAVVALGGLELDGHELRGAQEIGEH</sequence>
<feature type="domain" description="DUF1707" evidence="3">
    <location>
        <begin position="13"/>
        <end position="65"/>
    </location>
</feature>
<proteinExistence type="predicted"/>
<evidence type="ECO:0000259" key="3">
    <source>
        <dbReference type="Pfam" id="PF08044"/>
    </source>
</evidence>
<dbReference type="AlphaFoldDB" id="A0A239H2S2"/>
<evidence type="ECO:0000256" key="1">
    <source>
        <dbReference type="SAM" id="MobiDB-lite"/>
    </source>
</evidence>
<gene>
    <name evidence="4" type="ORF">SAMN05421642_10567</name>
</gene>
<organism evidence="4 5">
    <name type="scientific">Rhodococcoides kyotonense</name>
    <dbReference type="NCBI Taxonomy" id="398843"/>
    <lineage>
        <taxon>Bacteria</taxon>
        <taxon>Bacillati</taxon>
        <taxon>Actinomycetota</taxon>
        <taxon>Actinomycetes</taxon>
        <taxon>Mycobacteriales</taxon>
        <taxon>Nocardiaceae</taxon>
        <taxon>Rhodococcoides</taxon>
    </lineage>
</organism>
<name>A0A239H2S2_9NOCA</name>
<keyword evidence="2" id="KW-0812">Transmembrane</keyword>
<evidence type="ECO:0000313" key="4">
    <source>
        <dbReference type="EMBL" id="SNS75776.1"/>
    </source>
</evidence>
<reference evidence="5" key="1">
    <citation type="submission" date="2017-06" db="EMBL/GenBank/DDBJ databases">
        <authorList>
            <person name="Varghese N."/>
            <person name="Submissions S."/>
        </authorList>
    </citation>
    <scope>NUCLEOTIDE SEQUENCE [LARGE SCALE GENOMIC DNA]</scope>
    <source>
        <strain evidence="5">JCM 23211</strain>
    </source>
</reference>
<dbReference type="EMBL" id="FZOW01000005">
    <property type="protein sequence ID" value="SNS75776.1"/>
    <property type="molecule type" value="Genomic_DNA"/>
</dbReference>
<evidence type="ECO:0000256" key="2">
    <source>
        <dbReference type="SAM" id="Phobius"/>
    </source>
</evidence>
<dbReference type="PANTHER" id="PTHR40763:SF5">
    <property type="entry name" value="MEMBRANE PROTEIN"/>
    <property type="match status" value="1"/>
</dbReference>
<dbReference type="PANTHER" id="PTHR40763">
    <property type="entry name" value="MEMBRANE PROTEIN-RELATED"/>
    <property type="match status" value="1"/>
</dbReference>
<feature type="transmembrane region" description="Helical" evidence="2">
    <location>
        <begin position="84"/>
        <end position="102"/>
    </location>
</feature>
<dbReference type="Proteomes" id="UP000198327">
    <property type="component" value="Unassembled WGS sequence"/>
</dbReference>
<feature type="transmembrane region" description="Helical" evidence="2">
    <location>
        <begin position="108"/>
        <end position="129"/>
    </location>
</feature>
<evidence type="ECO:0000313" key="5">
    <source>
        <dbReference type="Proteomes" id="UP000198327"/>
    </source>
</evidence>
<feature type="region of interest" description="Disordered" evidence="1">
    <location>
        <begin position="1"/>
        <end position="20"/>
    </location>
</feature>